<dbReference type="RefSeq" id="WP_144015518.1">
    <property type="nucleotide sequence ID" value="NZ_VJXW01000002.1"/>
</dbReference>
<dbReference type="Pfam" id="PF00582">
    <property type="entry name" value="Usp"/>
    <property type="match status" value="1"/>
</dbReference>
<evidence type="ECO:0000313" key="4">
    <source>
        <dbReference type="Proteomes" id="UP000319424"/>
    </source>
</evidence>
<name>A0A552VCM8_9FIRM</name>
<dbReference type="InterPro" id="IPR006016">
    <property type="entry name" value="UspA"/>
</dbReference>
<dbReference type="SUPFAM" id="SSF52402">
    <property type="entry name" value="Adenine nucleotide alpha hydrolases-like"/>
    <property type="match status" value="1"/>
</dbReference>
<dbReference type="PANTHER" id="PTHR46268">
    <property type="entry name" value="STRESS RESPONSE PROTEIN NHAX"/>
    <property type="match status" value="1"/>
</dbReference>
<dbReference type="Gene3D" id="3.40.50.620">
    <property type="entry name" value="HUPs"/>
    <property type="match status" value="1"/>
</dbReference>
<dbReference type="EMBL" id="VJXW01000002">
    <property type="protein sequence ID" value="TRW28236.1"/>
    <property type="molecule type" value="Genomic_DNA"/>
</dbReference>
<sequence>MKKVLVPIDGSKFSMKALKQAKEIAEKFQSDVTIITVVSDIVAVNVDYKIDIISQNIAVAEEILANAKKIFDDTNLNVDTMYKVGDIAKEICEKAADGNYDMIIMGSRGMGIISRTFLGSISHKVINYTDKSVLVVK</sequence>
<dbReference type="AlphaFoldDB" id="A0A552VCM8"/>
<comment type="caution">
    <text evidence="3">The sequence shown here is derived from an EMBL/GenBank/DDBJ whole genome shotgun (WGS) entry which is preliminary data.</text>
</comment>
<dbReference type="Proteomes" id="UP000319424">
    <property type="component" value="Unassembled WGS sequence"/>
</dbReference>
<dbReference type="InterPro" id="IPR006015">
    <property type="entry name" value="Universal_stress_UspA"/>
</dbReference>
<organism evidence="3 4">
    <name type="scientific">Criibacterium bergeronii</name>
    <dbReference type="NCBI Taxonomy" id="1871336"/>
    <lineage>
        <taxon>Bacteria</taxon>
        <taxon>Bacillati</taxon>
        <taxon>Bacillota</taxon>
        <taxon>Clostridia</taxon>
        <taxon>Peptostreptococcales</taxon>
        <taxon>Filifactoraceae</taxon>
        <taxon>Criibacterium</taxon>
    </lineage>
</organism>
<evidence type="ECO:0000259" key="2">
    <source>
        <dbReference type="Pfam" id="PF00582"/>
    </source>
</evidence>
<reference evidence="3 4" key="1">
    <citation type="submission" date="2019-07" db="EMBL/GenBank/DDBJ databases">
        <title>Criibacterium bergeronii gen. nov., sp. nov. isolated from human clinical samples.</title>
        <authorList>
            <person name="Maheux A.F."/>
            <person name="Boudreau D.K."/>
            <person name="Berube E."/>
            <person name="Brodeur S."/>
            <person name="Bernard K.A."/>
            <person name="Abed J.Y."/>
            <person name="Ducrey E."/>
            <person name="Guay E.F."/>
            <person name="Raymond F."/>
            <person name="Corbeil J."/>
            <person name="Domingo M.-C."/>
            <person name="Roy P.H."/>
            <person name="Boissinot M."/>
            <person name="Tocheva E.I."/>
            <person name="Omar R.F."/>
        </authorList>
    </citation>
    <scope>NUCLEOTIDE SEQUENCE [LARGE SCALE GENOMIC DNA]</scope>
    <source>
        <strain evidence="3 4">CCRI-24246</strain>
    </source>
</reference>
<dbReference type="InterPro" id="IPR014729">
    <property type="entry name" value="Rossmann-like_a/b/a_fold"/>
</dbReference>
<gene>
    <name evidence="3" type="ORF">FL857_01855</name>
</gene>
<proteinExistence type="inferred from homology"/>
<protein>
    <submittedName>
        <fullName evidence="3">Universal stress protein</fullName>
    </submittedName>
</protein>
<comment type="similarity">
    <text evidence="1">Belongs to the universal stress protein A family.</text>
</comment>
<feature type="domain" description="UspA" evidence="2">
    <location>
        <begin position="1"/>
        <end position="137"/>
    </location>
</feature>
<dbReference type="OrthoDB" id="9794782at2"/>
<accession>A0A552VCM8</accession>
<evidence type="ECO:0000313" key="3">
    <source>
        <dbReference type="EMBL" id="TRW28236.1"/>
    </source>
</evidence>
<dbReference type="PANTHER" id="PTHR46268:SF6">
    <property type="entry name" value="UNIVERSAL STRESS PROTEIN UP12"/>
    <property type="match status" value="1"/>
</dbReference>
<dbReference type="CDD" id="cd00293">
    <property type="entry name" value="USP-like"/>
    <property type="match status" value="1"/>
</dbReference>
<evidence type="ECO:0000256" key="1">
    <source>
        <dbReference type="ARBA" id="ARBA00008791"/>
    </source>
</evidence>
<dbReference type="PRINTS" id="PR01438">
    <property type="entry name" value="UNVRSLSTRESS"/>
</dbReference>